<dbReference type="Pfam" id="PF05974">
    <property type="entry name" value="DUF892"/>
    <property type="match status" value="1"/>
</dbReference>
<dbReference type="InterPro" id="IPR012347">
    <property type="entry name" value="Ferritin-like"/>
</dbReference>
<evidence type="ECO:0000313" key="1">
    <source>
        <dbReference type="EMBL" id="KMO28759.1"/>
    </source>
</evidence>
<dbReference type="CDD" id="cd07909">
    <property type="entry name" value="YciF"/>
    <property type="match status" value="1"/>
</dbReference>
<organism evidence="1 2">
    <name type="scientific">Methylobacterium variabile</name>
    <dbReference type="NCBI Taxonomy" id="298794"/>
    <lineage>
        <taxon>Bacteria</taxon>
        <taxon>Pseudomonadati</taxon>
        <taxon>Pseudomonadota</taxon>
        <taxon>Alphaproteobacteria</taxon>
        <taxon>Hyphomicrobiales</taxon>
        <taxon>Methylobacteriaceae</taxon>
        <taxon>Methylobacterium</taxon>
    </lineage>
</organism>
<dbReference type="SUPFAM" id="SSF47240">
    <property type="entry name" value="Ferritin-like"/>
    <property type="match status" value="1"/>
</dbReference>
<dbReference type="OrthoDB" id="9795056at2"/>
<protein>
    <submittedName>
        <fullName evidence="1">Uncharacterized protein</fullName>
    </submittedName>
</protein>
<gene>
    <name evidence="1" type="ORF">VQ02_31040</name>
</gene>
<sequence length="163" mass="17853">MADGKNLRALFLHQLKDTYFAENAILKALPKMAEAASSEELRGALSVHVEETREQVKRLDQVFRLLDEKPEGVTCQAIQGIIAEGQEVMQEFSGSEALDAGLIAAAQAVEHYEITRYGTLLAWARQLGLTEAEGLIKETLVEEENTDELLSELAEEAVNPAAA</sequence>
<dbReference type="InterPro" id="IPR010287">
    <property type="entry name" value="DUF892_YciF-like"/>
</dbReference>
<dbReference type="InterPro" id="IPR047114">
    <property type="entry name" value="YciF"/>
</dbReference>
<comment type="caution">
    <text evidence="1">The sequence shown here is derived from an EMBL/GenBank/DDBJ whole genome shotgun (WGS) entry which is preliminary data.</text>
</comment>
<dbReference type="EMBL" id="LABY01000287">
    <property type="protein sequence ID" value="KMO28759.1"/>
    <property type="molecule type" value="Genomic_DNA"/>
</dbReference>
<reference evidence="1 2" key="1">
    <citation type="submission" date="2015-03" db="EMBL/GenBank/DDBJ databases">
        <title>Genome sequencing of Methylobacterium variabile DSM 16961.</title>
        <authorList>
            <person name="Chaudhry V."/>
            <person name="Patil P.B."/>
        </authorList>
    </citation>
    <scope>NUCLEOTIDE SEQUENCE [LARGE SCALE GENOMIC DNA]</scope>
    <source>
        <strain evidence="1 2">DSM 16961</strain>
    </source>
</reference>
<accession>A0A0J6S504</accession>
<dbReference type="RefSeq" id="WP_048448106.1">
    <property type="nucleotide sequence ID" value="NZ_LABY01000287.1"/>
</dbReference>
<dbReference type="PANTHER" id="PTHR30565">
    <property type="entry name" value="PROTEIN YCIF"/>
    <property type="match status" value="1"/>
</dbReference>
<dbReference type="InterPro" id="IPR009078">
    <property type="entry name" value="Ferritin-like_SF"/>
</dbReference>
<dbReference type="Gene3D" id="1.20.1260.10">
    <property type="match status" value="1"/>
</dbReference>
<dbReference type="PATRIC" id="fig|298794.3.peg.4463"/>
<proteinExistence type="predicted"/>
<dbReference type="PANTHER" id="PTHR30565:SF9">
    <property type="entry name" value="PROTEIN YCIF"/>
    <property type="match status" value="1"/>
</dbReference>
<evidence type="ECO:0000313" key="2">
    <source>
        <dbReference type="Proteomes" id="UP000035955"/>
    </source>
</evidence>
<dbReference type="Proteomes" id="UP000035955">
    <property type="component" value="Unassembled WGS sequence"/>
</dbReference>
<name>A0A0J6S504_9HYPH</name>
<dbReference type="AlphaFoldDB" id="A0A0J6S504"/>
<keyword evidence="2" id="KW-1185">Reference proteome</keyword>